<comment type="cofactor">
    <cofactor evidence="1">
        <name>Mg(2+)</name>
        <dbReference type="ChEBI" id="CHEBI:18420"/>
    </cofactor>
</comment>
<sequence length="147" mass="16855">MIVLAVASLGIASLLLPIGRTAHSRFVIPLELMENSTCGIKHNTQLAKLMQEQKLKEGEDEPTWIDIPEMFLIKTWDCPIRQIIEETYPDFTSRQTNDEYLKERAILTPRNEDADTIKEFMFKKLLGETVTYNSAYEICKASTDNID</sequence>
<organism evidence="4 5">
    <name type="scientific">Tanacetum coccineum</name>
    <dbReference type="NCBI Taxonomy" id="301880"/>
    <lineage>
        <taxon>Eukaryota</taxon>
        <taxon>Viridiplantae</taxon>
        <taxon>Streptophyta</taxon>
        <taxon>Embryophyta</taxon>
        <taxon>Tracheophyta</taxon>
        <taxon>Spermatophyta</taxon>
        <taxon>Magnoliopsida</taxon>
        <taxon>eudicotyledons</taxon>
        <taxon>Gunneridae</taxon>
        <taxon>Pentapetalae</taxon>
        <taxon>asterids</taxon>
        <taxon>campanulids</taxon>
        <taxon>Asterales</taxon>
        <taxon>Asteraceae</taxon>
        <taxon>Asteroideae</taxon>
        <taxon>Anthemideae</taxon>
        <taxon>Anthemidinae</taxon>
        <taxon>Tanacetum</taxon>
    </lineage>
</organism>
<evidence type="ECO:0000313" key="4">
    <source>
        <dbReference type="EMBL" id="GJS79810.1"/>
    </source>
</evidence>
<keyword evidence="1" id="KW-0233">DNA recombination</keyword>
<keyword evidence="5" id="KW-1185">Reference proteome</keyword>
<feature type="signal peptide" evidence="2">
    <location>
        <begin position="1"/>
        <end position="24"/>
    </location>
</feature>
<evidence type="ECO:0000313" key="5">
    <source>
        <dbReference type="Proteomes" id="UP001151760"/>
    </source>
</evidence>
<name>A0ABQ4YS22_9ASTR</name>
<reference evidence="4" key="2">
    <citation type="submission" date="2022-01" db="EMBL/GenBank/DDBJ databases">
        <authorList>
            <person name="Yamashiro T."/>
            <person name="Shiraishi A."/>
            <person name="Satake H."/>
            <person name="Nakayama K."/>
        </authorList>
    </citation>
    <scope>NUCLEOTIDE SEQUENCE</scope>
</reference>
<comment type="catalytic activity">
    <reaction evidence="1">
        <text>ATP + H2O = ADP + phosphate + H(+)</text>
        <dbReference type="Rhea" id="RHEA:13065"/>
        <dbReference type="ChEBI" id="CHEBI:15377"/>
        <dbReference type="ChEBI" id="CHEBI:15378"/>
        <dbReference type="ChEBI" id="CHEBI:30616"/>
        <dbReference type="ChEBI" id="CHEBI:43474"/>
        <dbReference type="ChEBI" id="CHEBI:456216"/>
        <dbReference type="EC" id="5.6.2.3"/>
    </reaction>
</comment>
<dbReference type="Proteomes" id="UP001151760">
    <property type="component" value="Unassembled WGS sequence"/>
</dbReference>
<evidence type="ECO:0000256" key="1">
    <source>
        <dbReference type="RuleBase" id="RU363044"/>
    </source>
</evidence>
<feature type="chain" id="PRO_5046738473" description="ATP-dependent DNA helicase" evidence="2">
    <location>
        <begin position="25"/>
        <end position="147"/>
    </location>
</feature>
<dbReference type="PANTHER" id="PTHR10492:SF57">
    <property type="entry name" value="ATP-DEPENDENT DNA HELICASE"/>
    <property type="match status" value="1"/>
</dbReference>
<protein>
    <recommendedName>
        <fullName evidence="1">ATP-dependent DNA helicase</fullName>
        <ecNumber evidence="1">5.6.2.3</ecNumber>
    </recommendedName>
</protein>
<comment type="similarity">
    <text evidence="1">Belongs to the helicase family.</text>
</comment>
<accession>A0ABQ4YS22</accession>
<keyword evidence="1" id="KW-0227">DNA damage</keyword>
<proteinExistence type="inferred from homology"/>
<keyword evidence="1" id="KW-0234">DNA repair</keyword>
<keyword evidence="1" id="KW-0347">Helicase</keyword>
<keyword evidence="1" id="KW-0378">Hydrolase</keyword>
<comment type="caution">
    <text evidence="4">The sequence shown here is derived from an EMBL/GenBank/DDBJ whole genome shotgun (WGS) entry which is preliminary data.</text>
</comment>
<keyword evidence="1" id="KW-0547">Nucleotide-binding</keyword>
<evidence type="ECO:0000259" key="3">
    <source>
        <dbReference type="Pfam" id="PF05970"/>
    </source>
</evidence>
<reference evidence="4" key="1">
    <citation type="journal article" date="2022" name="Int. J. Mol. Sci.">
        <title>Draft Genome of Tanacetum Coccineum: Genomic Comparison of Closely Related Tanacetum-Family Plants.</title>
        <authorList>
            <person name="Yamashiro T."/>
            <person name="Shiraishi A."/>
            <person name="Nakayama K."/>
            <person name="Satake H."/>
        </authorList>
    </citation>
    <scope>NUCLEOTIDE SEQUENCE</scope>
</reference>
<keyword evidence="1" id="KW-0067">ATP-binding</keyword>
<keyword evidence="2" id="KW-0732">Signal</keyword>
<dbReference type="PANTHER" id="PTHR10492">
    <property type="match status" value="1"/>
</dbReference>
<dbReference type="EC" id="5.6.2.3" evidence="1"/>
<evidence type="ECO:0000256" key="2">
    <source>
        <dbReference type="SAM" id="SignalP"/>
    </source>
</evidence>
<dbReference type="EMBL" id="BQNB010010624">
    <property type="protein sequence ID" value="GJS79810.1"/>
    <property type="molecule type" value="Genomic_DNA"/>
</dbReference>
<dbReference type="Pfam" id="PF05970">
    <property type="entry name" value="PIF1"/>
    <property type="match status" value="1"/>
</dbReference>
<gene>
    <name evidence="4" type="ORF">Tco_0729691</name>
</gene>
<feature type="domain" description="DNA helicase Pif1-like DEAD-box helicase" evidence="3">
    <location>
        <begin position="2"/>
        <end position="55"/>
    </location>
</feature>
<dbReference type="InterPro" id="IPR010285">
    <property type="entry name" value="DNA_helicase_pif1-like_DEAD"/>
</dbReference>